<feature type="domain" description="DUF4214" evidence="2">
    <location>
        <begin position="316"/>
        <end position="380"/>
    </location>
</feature>
<accession>A0A6L6Q746</accession>
<comment type="caution">
    <text evidence="3">The sequence shown here is derived from an EMBL/GenBank/DDBJ whole genome shotgun (WGS) entry which is preliminary data.</text>
</comment>
<dbReference type="SUPFAM" id="SSF54001">
    <property type="entry name" value="Cysteine proteinases"/>
    <property type="match status" value="1"/>
</dbReference>
<dbReference type="AlphaFoldDB" id="A0A6L6Q746"/>
<dbReference type="GO" id="GO:0008234">
    <property type="term" value="F:cysteine-type peptidase activity"/>
    <property type="evidence" value="ECO:0007669"/>
    <property type="project" value="InterPro"/>
</dbReference>
<dbReference type="InterPro" id="IPR000668">
    <property type="entry name" value="Peptidase_C1A_C"/>
</dbReference>
<dbReference type="Proteomes" id="UP000484015">
    <property type="component" value="Unassembled WGS sequence"/>
</dbReference>
<dbReference type="Pfam" id="PF13946">
    <property type="entry name" value="DUF4214"/>
    <property type="match status" value="1"/>
</dbReference>
<dbReference type="OrthoDB" id="1491023at2"/>
<dbReference type="Pfam" id="PF00112">
    <property type="entry name" value="Peptidase_C1"/>
    <property type="match status" value="1"/>
</dbReference>
<feature type="domain" description="Peptidase C1A papain C-terminal" evidence="1">
    <location>
        <begin position="9"/>
        <end position="236"/>
    </location>
</feature>
<dbReference type="RefSeq" id="WP_155441307.1">
    <property type="nucleotide sequence ID" value="NZ_WNLA01000019.1"/>
</dbReference>
<organism evidence="3 4">
    <name type="scientific">Pseudoduganella ginsengisoli</name>
    <dbReference type="NCBI Taxonomy" id="1462440"/>
    <lineage>
        <taxon>Bacteria</taxon>
        <taxon>Pseudomonadati</taxon>
        <taxon>Pseudomonadota</taxon>
        <taxon>Betaproteobacteria</taxon>
        <taxon>Burkholderiales</taxon>
        <taxon>Oxalobacteraceae</taxon>
        <taxon>Telluria group</taxon>
        <taxon>Pseudoduganella</taxon>
    </lineage>
</organism>
<evidence type="ECO:0000313" key="4">
    <source>
        <dbReference type="Proteomes" id="UP000484015"/>
    </source>
</evidence>
<dbReference type="GO" id="GO:0006508">
    <property type="term" value="P:proteolysis"/>
    <property type="evidence" value="ECO:0007669"/>
    <property type="project" value="InterPro"/>
</dbReference>
<dbReference type="InterPro" id="IPR025282">
    <property type="entry name" value="DUF4214"/>
</dbReference>
<evidence type="ECO:0000259" key="2">
    <source>
        <dbReference type="Pfam" id="PF13946"/>
    </source>
</evidence>
<evidence type="ECO:0000259" key="1">
    <source>
        <dbReference type="Pfam" id="PF00112"/>
    </source>
</evidence>
<gene>
    <name evidence="3" type="ORF">GM668_23015</name>
</gene>
<dbReference type="CDD" id="cd02619">
    <property type="entry name" value="Peptidase_C1"/>
    <property type="match status" value="1"/>
</dbReference>
<evidence type="ECO:0000313" key="3">
    <source>
        <dbReference type="EMBL" id="MTW04952.1"/>
    </source>
</evidence>
<dbReference type="EMBL" id="WNLA01000019">
    <property type="protein sequence ID" value="MTW04952.1"/>
    <property type="molecule type" value="Genomic_DNA"/>
</dbReference>
<dbReference type="Gene3D" id="3.90.70.10">
    <property type="entry name" value="Cysteine proteinases"/>
    <property type="match status" value="1"/>
</dbReference>
<reference evidence="3 4" key="1">
    <citation type="submission" date="2019-11" db="EMBL/GenBank/DDBJ databases">
        <title>Type strains purchased from KCTC, JCM and DSMZ.</title>
        <authorList>
            <person name="Lu H."/>
        </authorList>
    </citation>
    <scope>NUCLEOTIDE SEQUENCE [LARGE SCALE GENOMIC DNA]</scope>
    <source>
        <strain evidence="3 4">KCTC 42409</strain>
    </source>
</reference>
<name>A0A6L6Q746_9BURK</name>
<proteinExistence type="predicted"/>
<keyword evidence="4" id="KW-1185">Reference proteome</keyword>
<protein>
    <submittedName>
        <fullName evidence="3">DUF4214 domain-containing protein</fullName>
    </submittedName>
</protein>
<sequence length="446" mass="47730">MSVIASKIDLSKYSGAVFDQGDQNSCTANAIAQAIRLQTREYHKDSGELAREQLYYDARTLWGNVSTDTGVPVHIALNAAMSKGIADQAVALPYSGTHGTNSSMFVQPSSSVYANAATQKLVGYTNLEDHFNYVNGDRTKGFEFNVANKQAHLQQVIGEYLMEGKPVIFSAEVPVGIASLSGPLASQNYFTFAQSSPEGFHTMVIVGKDDNLHGGSYIVENSWGTGWGANGLGYIPYNQFGTAAQSESGYRLTGLAVAYGLTNGSDGINLEWTAQRKEVAQLYATLLDRAADHSGLEYWAGTMKAGQSINAIANFMYSSGEVAAKYGSLTDAAFVNEMYINTMGHAADAGGKAYWADLITRKVISRGEFAVTLMNNVENTTGAAGSPSIAEHDYLMNRTAVSANFAITYQIDSHTDIGAWAVDNVTSDANSVQATLVGIQSMMGWA</sequence>
<dbReference type="InterPro" id="IPR038765">
    <property type="entry name" value="Papain-like_cys_pep_sf"/>
</dbReference>